<dbReference type="FunFam" id="2.30.29.30:FF:000586">
    <property type="entry name" value="Dynamin"/>
    <property type="match status" value="1"/>
</dbReference>
<dbReference type="GO" id="GO:0031623">
    <property type="term" value="P:receptor internalization"/>
    <property type="evidence" value="ECO:0007669"/>
    <property type="project" value="TreeGrafter"/>
</dbReference>
<dbReference type="InterPro" id="IPR022812">
    <property type="entry name" value="Dynamin"/>
</dbReference>
<dbReference type="InterPro" id="IPR001849">
    <property type="entry name" value="PH_domain"/>
</dbReference>
<dbReference type="SUPFAM" id="SSF52540">
    <property type="entry name" value="P-loop containing nucleoside triphosphate hydrolases"/>
    <property type="match status" value="1"/>
</dbReference>
<gene>
    <name evidence="11" type="ORF">WR25_13450</name>
</gene>
<protein>
    <recommendedName>
        <fullName evidence="2">dynamin GTPase</fullName>
        <ecNumber evidence="2">3.6.5.5</ecNumber>
    </recommendedName>
</protein>
<dbReference type="PANTHER" id="PTHR11566:SF212">
    <property type="entry name" value="DYNAMIN"/>
    <property type="match status" value="1"/>
</dbReference>
<reference evidence="11 12" key="1">
    <citation type="journal article" date="2017" name="Curr. Biol.">
        <title>Genome architecture and evolution of a unichromosomal asexual nematode.</title>
        <authorList>
            <person name="Fradin H."/>
            <person name="Zegar C."/>
            <person name="Gutwein M."/>
            <person name="Lucas J."/>
            <person name="Kovtun M."/>
            <person name="Corcoran D."/>
            <person name="Baugh L.R."/>
            <person name="Kiontke K."/>
            <person name="Gunsalus K."/>
            <person name="Fitch D.H."/>
            <person name="Piano F."/>
        </authorList>
    </citation>
    <scope>NUCLEOTIDE SEQUENCE [LARGE SCALE GENOMIC DNA]</scope>
    <source>
        <strain evidence="11">PF1309</strain>
    </source>
</reference>
<keyword evidence="7" id="KW-0206">Cytoskeleton</keyword>
<evidence type="ECO:0000313" key="12">
    <source>
        <dbReference type="Proteomes" id="UP000218231"/>
    </source>
</evidence>
<dbReference type="SMART" id="SM00302">
    <property type="entry name" value="GED"/>
    <property type="match status" value="1"/>
</dbReference>
<dbReference type="GO" id="GO:0008017">
    <property type="term" value="F:microtubule binding"/>
    <property type="evidence" value="ECO:0007669"/>
    <property type="project" value="TreeGrafter"/>
</dbReference>
<keyword evidence="6" id="KW-0342">GTP-binding</keyword>
<dbReference type="EC" id="3.6.5.5" evidence="2"/>
<dbReference type="GO" id="GO:0003924">
    <property type="term" value="F:GTPase activity"/>
    <property type="evidence" value="ECO:0007669"/>
    <property type="project" value="InterPro"/>
</dbReference>
<dbReference type="FunFam" id="1.20.120.1240:FF:000008">
    <property type="entry name" value="dynamin-3 isoform X1"/>
    <property type="match status" value="1"/>
</dbReference>
<dbReference type="Proteomes" id="UP000218231">
    <property type="component" value="Unassembled WGS sequence"/>
</dbReference>
<comment type="subcellular location">
    <subcellularLocation>
        <location evidence="1">Cytoplasm</location>
        <location evidence="1">Cytoskeleton</location>
    </subcellularLocation>
</comment>
<dbReference type="STRING" id="2018661.A0A2A2KGF4"/>
<dbReference type="InterPro" id="IPR003130">
    <property type="entry name" value="GED"/>
</dbReference>
<dbReference type="SMART" id="SM00233">
    <property type="entry name" value="PH"/>
    <property type="match status" value="1"/>
</dbReference>
<evidence type="ECO:0000256" key="6">
    <source>
        <dbReference type="ARBA" id="ARBA00023134"/>
    </source>
</evidence>
<dbReference type="Pfam" id="PF01031">
    <property type="entry name" value="Dynamin_M"/>
    <property type="match status" value="1"/>
</dbReference>
<dbReference type="Gene3D" id="3.40.50.300">
    <property type="entry name" value="P-loop containing nucleotide triphosphate hydrolases"/>
    <property type="match status" value="1"/>
</dbReference>
<keyword evidence="5" id="KW-0378">Hydrolase</keyword>
<dbReference type="GO" id="GO:0005737">
    <property type="term" value="C:cytoplasm"/>
    <property type="evidence" value="ECO:0007669"/>
    <property type="project" value="TreeGrafter"/>
</dbReference>
<dbReference type="CDD" id="cd01256">
    <property type="entry name" value="PH_dynamin"/>
    <property type="match status" value="1"/>
</dbReference>
<dbReference type="InterPro" id="IPR030381">
    <property type="entry name" value="G_DYNAMIN_dom"/>
</dbReference>
<evidence type="ECO:0000259" key="8">
    <source>
        <dbReference type="PROSITE" id="PS50003"/>
    </source>
</evidence>
<dbReference type="SUPFAM" id="SSF50729">
    <property type="entry name" value="PH domain-like"/>
    <property type="match status" value="1"/>
</dbReference>
<dbReference type="InterPro" id="IPR027417">
    <property type="entry name" value="P-loop_NTPase"/>
</dbReference>
<dbReference type="Gene3D" id="2.30.29.30">
    <property type="entry name" value="Pleckstrin-homology domain (PH domain)/Phosphotyrosine-binding domain (PTB)"/>
    <property type="match status" value="1"/>
</dbReference>
<evidence type="ECO:0000256" key="1">
    <source>
        <dbReference type="ARBA" id="ARBA00004245"/>
    </source>
</evidence>
<dbReference type="PANTHER" id="PTHR11566">
    <property type="entry name" value="DYNAMIN"/>
    <property type="match status" value="1"/>
</dbReference>
<dbReference type="OrthoDB" id="5061070at2759"/>
<dbReference type="GO" id="GO:0005886">
    <property type="term" value="C:plasma membrane"/>
    <property type="evidence" value="ECO:0007669"/>
    <property type="project" value="TreeGrafter"/>
</dbReference>
<feature type="domain" description="Dynamin-type G" evidence="10">
    <location>
        <begin position="1"/>
        <end position="85"/>
    </location>
</feature>
<sequence length="563" mass="64542">MDDGTDAREILENRLFPLRRGYVGVVNRGQKDIVGKKDIRAALDAERKFFLSHPSYRHMADKLGTTYLQYTLNHQLTNHIRDTLPTLRDSLQKKLFALEKDVAEYKNFAPNDPGRKTKALLQMVQQFNADVERSIEGSSAKLVSTNELSGGARINRLFHERFPFEIVKMEIDEKEMRREIQFAIRNIHGIRVGLFTPDMAFEAIAKKQIARLKEPSLKCVDLVVNELASVIRQNAESMARYPRLRDELERIVVTNMRVREEVAKTQIALLVDYELAYMNTNHEDFIGFSNAEAKASQGQATKKNLGNQVIRKGWLSVSNISFVRGSKDCWFVLTSDNLSWYKDDEEKEKKYMLPLDGIKLRDIESGFMSRQHKFALFYPDGKNIYKDYKQLELGCANLDAVDAWKASFLRAGVYAEKAKAAPEDDEQAGQEDTSMDPALERQVETIRNLVDSYMRIITKTIKDLVPKAVMHLIVNQVSEFMREELLAHLYQCGDTDSLMEESQLEAQKREDMLRMYHAIKEALSIISEVNLSSLASDGAPPPLPPSDYRYFLKEILDSSYLPL</sequence>
<evidence type="ECO:0000256" key="2">
    <source>
        <dbReference type="ARBA" id="ARBA00011980"/>
    </source>
</evidence>
<name>A0A2A2KGF4_9BILA</name>
<dbReference type="GO" id="GO:0098793">
    <property type="term" value="C:presynapse"/>
    <property type="evidence" value="ECO:0007669"/>
    <property type="project" value="GOC"/>
</dbReference>
<dbReference type="PROSITE" id="PS50003">
    <property type="entry name" value="PH_DOMAIN"/>
    <property type="match status" value="1"/>
</dbReference>
<dbReference type="InterPro" id="IPR020850">
    <property type="entry name" value="GED_dom"/>
</dbReference>
<keyword evidence="4" id="KW-0547">Nucleotide-binding</keyword>
<keyword evidence="12" id="KW-1185">Reference proteome</keyword>
<dbReference type="Gene3D" id="1.20.120.1240">
    <property type="entry name" value="Dynamin, middle domain"/>
    <property type="match status" value="1"/>
</dbReference>
<dbReference type="PROSITE" id="PS51388">
    <property type="entry name" value="GED"/>
    <property type="match status" value="1"/>
</dbReference>
<evidence type="ECO:0000256" key="3">
    <source>
        <dbReference type="ARBA" id="ARBA00022490"/>
    </source>
</evidence>
<dbReference type="EMBL" id="LIAE01008670">
    <property type="protein sequence ID" value="PAV73031.1"/>
    <property type="molecule type" value="Genomic_DNA"/>
</dbReference>
<accession>A0A2A2KGF4</accession>
<dbReference type="Pfam" id="PF02212">
    <property type="entry name" value="GED"/>
    <property type="match status" value="1"/>
</dbReference>
<dbReference type="GO" id="GO:0016185">
    <property type="term" value="P:synaptic vesicle budding from presynaptic endocytic zone membrane"/>
    <property type="evidence" value="ECO:0007669"/>
    <property type="project" value="TreeGrafter"/>
</dbReference>
<comment type="caution">
    <text evidence="11">The sequence shown here is derived from an EMBL/GenBank/DDBJ whole genome shotgun (WGS) entry which is preliminary data.</text>
</comment>
<feature type="domain" description="PH" evidence="8">
    <location>
        <begin position="308"/>
        <end position="413"/>
    </location>
</feature>
<evidence type="ECO:0000259" key="9">
    <source>
        <dbReference type="PROSITE" id="PS51388"/>
    </source>
</evidence>
<dbReference type="InterPro" id="IPR011993">
    <property type="entry name" value="PH-like_dom_sf"/>
</dbReference>
<proteinExistence type="predicted"/>
<dbReference type="GO" id="GO:0005525">
    <property type="term" value="F:GTP binding"/>
    <property type="evidence" value="ECO:0007669"/>
    <property type="project" value="UniProtKB-KW"/>
</dbReference>
<keyword evidence="3" id="KW-0963">Cytoplasm</keyword>
<organism evidence="11 12">
    <name type="scientific">Diploscapter pachys</name>
    <dbReference type="NCBI Taxonomy" id="2018661"/>
    <lineage>
        <taxon>Eukaryota</taxon>
        <taxon>Metazoa</taxon>
        <taxon>Ecdysozoa</taxon>
        <taxon>Nematoda</taxon>
        <taxon>Chromadorea</taxon>
        <taxon>Rhabditida</taxon>
        <taxon>Rhabditina</taxon>
        <taxon>Rhabditomorpha</taxon>
        <taxon>Rhabditoidea</taxon>
        <taxon>Rhabditidae</taxon>
        <taxon>Diploscapter</taxon>
    </lineage>
</organism>
<feature type="domain" description="GED" evidence="9">
    <location>
        <begin position="443"/>
        <end position="534"/>
    </location>
</feature>
<evidence type="ECO:0000259" key="10">
    <source>
        <dbReference type="PROSITE" id="PS51718"/>
    </source>
</evidence>
<evidence type="ECO:0000256" key="7">
    <source>
        <dbReference type="ARBA" id="ARBA00023212"/>
    </source>
</evidence>
<dbReference type="PROSITE" id="PS51718">
    <property type="entry name" value="G_DYNAMIN_2"/>
    <property type="match status" value="1"/>
</dbReference>
<evidence type="ECO:0000313" key="11">
    <source>
        <dbReference type="EMBL" id="PAV73031.1"/>
    </source>
</evidence>
<dbReference type="Pfam" id="PF00169">
    <property type="entry name" value="PH"/>
    <property type="match status" value="1"/>
</dbReference>
<evidence type="ECO:0000256" key="5">
    <source>
        <dbReference type="ARBA" id="ARBA00022801"/>
    </source>
</evidence>
<dbReference type="AlphaFoldDB" id="A0A2A2KGF4"/>
<dbReference type="InterPro" id="IPR000375">
    <property type="entry name" value="Dynamin_stalk"/>
</dbReference>
<evidence type="ECO:0000256" key="4">
    <source>
        <dbReference type="ARBA" id="ARBA00022741"/>
    </source>
</evidence>
<dbReference type="GO" id="GO:0005874">
    <property type="term" value="C:microtubule"/>
    <property type="evidence" value="ECO:0007669"/>
    <property type="project" value="TreeGrafter"/>
</dbReference>